<dbReference type="Pfam" id="PF00528">
    <property type="entry name" value="BPD_transp_1"/>
    <property type="match status" value="1"/>
</dbReference>
<evidence type="ECO:0000256" key="7">
    <source>
        <dbReference type="RuleBase" id="RU363032"/>
    </source>
</evidence>
<comment type="caution">
    <text evidence="9">The sequence shown here is derived from an EMBL/GenBank/DDBJ whole genome shotgun (WGS) entry which is preliminary data.</text>
</comment>
<feature type="domain" description="ABC transmembrane type-1" evidence="8">
    <location>
        <begin position="72"/>
        <end position="263"/>
    </location>
</feature>
<evidence type="ECO:0000256" key="5">
    <source>
        <dbReference type="ARBA" id="ARBA00022989"/>
    </source>
</evidence>
<dbReference type="SUPFAM" id="SSF161098">
    <property type="entry name" value="MetI-like"/>
    <property type="match status" value="1"/>
</dbReference>
<evidence type="ECO:0000259" key="8">
    <source>
        <dbReference type="PROSITE" id="PS50928"/>
    </source>
</evidence>
<keyword evidence="5 7" id="KW-1133">Transmembrane helix</keyword>
<feature type="transmembrane region" description="Helical" evidence="7">
    <location>
        <begin position="242"/>
        <end position="263"/>
    </location>
</feature>
<keyword evidence="6 7" id="KW-0472">Membrane</keyword>
<dbReference type="GO" id="GO:0055085">
    <property type="term" value="P:transmembrane transport"/>
    <property type="evidence" value="ECO:0007669"/>
    <property type="project" value="InterPro"/>
</dbReference>
<gene>
    <name evidence="9" type="ORF">FUSO3_00850</name>
</gene>
<dbReference type="PANTHER" id="PTHR43744:SF12">
    <property type="entry name" value="ABC TRANSPORTER PERMEASE PROTEIN MG189-RELATED"/>
    <property type="match status" value="1"/>
</dbReference>
<reference evidence="9 10" key="1">
    <citation type="submission" date="2014-01" db="EMBL/GenBank/DDBJ databases">
        <title>Comparative genomics of Fusobacterium necrophorum wild isolates.</title>
        <authorList>
            <person name="Kittichotirat W."/>
            <person name="Bumgarner R.E."/>
            <person name="Lawrence P."/>
        </authorList>
    </citation>
    <scope>NUCLEOTIDE SEQUENCE [LARGE SCALE GENOMIC DNA]</scope>
    <source>
        <strain evidence="9 10">BL</strain>
    </source>
</reference>
<feature type="transmembrane region" description="Helical" evidence="7">
    <location>
        <begin position="71"/>
        <end position="95"/>
    </location>
</feature>
<evidence type="ECO:0000313" key="9">
    <source>
        <dbReference type="EMBL" id="KDE65360.1"/>
    </source>
</evidence>
<dbReference type="CDD" id="cd06261">
    <property type="entry name" value="TM_PBP2"/>
    <property type="match status" value="1"/>
</dbReference>
<evidence type="ECO:0000256" key="3">
    <source>
        <dbReference type="ARBA" id="ARBA00022475"/>
    </source>
</evidence>
<proteinExistence type="inferred from homology"/>
<evidence type="ECO:0000256" key="1">
    <source>
        <dbReference type="ARBA" id="ARBA00004651"/>
    </source>
</evidence>
<evidence type="ECO:0000256" key="4">
    <source>
        <dbReference type="ARBA" id="ARBA00022692"/>
    </source>
</evidence>
<sequence>MKIGNLIKKIPRGLIFFLLCTYAIMIIYPLLWMLISGFKDNHGLFINTWALPEKYIWQNYLKAWRNGIGKYFFNSIYVTFFSVVLTLFISTCCAFALSRFEFKSRKLVLLFIVGGLMLSPQVSLISLYKMLQKLHIYNTHWALIIPYTAYKIPFTTFLIHSYMVSLPREIEDSAYIDGCSVWQVFSKIIFPMCRPIIATASLFTAMSCWNEFMFALVFIESDSLRTIPVGMMNLRSSLSTEWTVLLAGLTLSVLPMVILYLIFQRQFIRGITSGGVKG</sequence>
<keyword evidence="2 7" id="KW-0813">Transport</keyword>
<feature type="transmembrane region" description="Helical" evidence="7">
    <location>
        <begin position="196"/>
        <end position="219"/>
    </location>
</feature>
<dbReference type="Gene3D" id="1.10.3720.10">
    <property type="entry name" value="MetI-like"/>
    <property type="match status" value="1"/>
</dbReference>
<dbReference type="AlphaFoldDB" id="A0AB73BYZ0"/>
<keyword evidence="4 7" id="KW-0812">Transmembrane</keyword>
<dbReference type="Proteomes" id="UP000027473">
    <property type="component" value="Unassembled WGS sequence"/>
</dbReference>
<dbReference type="PANTHER" id="PTHR43744">
    <property type="entry name" value="ABC TRANSPORTER PERMEASE PROTEIN MG189-RELATED-RELATED"/>
    <property type="match status" value="1"/>
</dbReference>
<comment type="subcellular location">
    <subcellularLocation>
        <location evidence="1 7">Cell membrane</location>
        <topology evidence="1 7">Multi-pass membrane protein</topology>
    </subcellularLocation>
</comment>
<feature type="transmembrane region" description="Helical" evidence="7">
    <location>
        <begin position="12"/>
        <end position="35"/>
    </location>
</feature>
<dbReference type="InterPro" id="IPR035906">
    <property type="entry name" value="MetI-like_sf"/>
</dbReference>
<evidence type="ECO:0000256" key="6">
    <source>
        <dbReference type="ARBA" id="ARBA00023136"/>
    </source>
</evidence>
<dbReference type="PROSITE" id="PS50928">
    <property type="entry name" value="ABC_TM1"/>
    <property type="match status" value="1"/>
</dbReference>
<keyword evidence="3" id="KW-1003">Cell membrane</keyword>
<dbReference type="GO" id="GO:0005886">
    <property type="term" value="C:plasma membrane"/>
    <property type="evidence" value="ECO:0007669"/>
    <property type="project" value="UniProtKB-SubCell"/>
</dbReference>
<organism evidence="9 10">
    <name type="scientific">Fusobacterium necrophorum BL</name>
    <dbReference type="NCBI Taxonomy" id="1441732"/>
    <lineage>
        <taxon>Bacteria</taxon>
        <taxon>Fusobacteriati</taxon>
        <taxon>Fusobacteriota</taxon>
        <taxon>Fusobacteriia</taxon>
        <taxon>Fusobacteriales</taxon>
        <taxon>Fusobacteriaceae</taxon>
        <taxon>Fusobacterium</taxon>
    </lineage>
</organism>
<evidence type="ECO:0000256" key="2">
    <source>
        <dbReference type="ARBA" id="ARBA00022448"/>
    </source>
</evidence>
<dbReference type="EMBL" id="JAAC01000008">
    <property type="protein sequence ID" value="KDE65360.1"/>
    <property type="molecule type" value="Genomic_DNA"/>
</dbReference>
<feature type="transmembrane region" description="Helical" evidence="7">
    <location>
        <begin position="107"/>
        <end position="128"/>
    </location>
</feature>
<protein>
    <submittedName>
        <fullName evidence="9">ABC transporter permease</fullName>
    </submittedName>
</protein>
<evidence type="ECO:0000313" key="10">
    <source>
        <dbReference type="Proteomes" id="UP000027473"/>
    </source>
</evidence>
<comment type="similarity">
    <text evidence="7">Belongs to the binding-protein-dependent transport system permease family.</text>
</comment>
<dbReference type="RefSeq" id="WP_051611699.1">
    <property type="nucleotide sequence ID" value="NZ_JAAC01000008.1"/>
</dbReference>
<accession>A0AB73BYZ0</accession>
<dbReference type="InterPro" id="IPR000515">
    <property type="entry name" value="MetI-like"/>
</dbReference>
<name>A0AB73BYZ0_9FUSO</name>
<feature type="transmembrane region" description="Helical" evidence="7">
    <location>
        <begin position="140"/>
        <end position="159"/>
    </location>
</feature>